<dbReference type="NCBIfam" id="TIGR03519">
    <property type="entry name" value="T9SS_PorP_fam"/>
    <property type="match status" value="1"/>
</dbReference>
<dbReference type="Pfam" id="PF11751">
    <property type="entry name" value="PorP_SprF"/>
    <property type="match status" value="1"/>
</dbReference>
<dbReference type="RefSeq" id="WP_236960157.1">
    <property type="nucleotide sequence ID" value="NZ_JAETXX010000012.1"/>
</dbReference>
<reference evidence="1 2" key="1">
    <citation type="submission" date="2021-01" db="EMBL/GenBank/DDBJ databases">
        <title>Genome sequencing of Joostella atrarenae M1-2 (= KCTC 23194).</title>
        <authorList>
            <person name="Zakaria M.R."/>
            <person name="Lam M.Q."/>
            <person name="Chong C.S."/>
        </authorList>
    </citation>
    <scope>NUCLEOTIDE SEQUENCE [LARGE SCALE GENOMIC DNA]</scope>
    <source>
        <strain evidence="1 2">M1-2</strain>
    </source>
</reference>
<proteinExistence type="predicted"/>
<comment type="caution">
    <text evidence="1">The sequence shown here is derived from an EMBL/GenBank/DDBJ whole genome shotgun (WGS) entry which is preliminary data.</text>
</comment>
<protein>
    <submittedName>
        <fullName evidence="1">Type IX secretion system membrane protein PorP/SprF</fullName>
    </submittedName>
</protein>
<accession>A0ABS9J6W4</accession>
<name>A0ABS9J6W4_9FLAO</name>
<gene>
    <name evidence="1" type="ORF">JM658_15075</name>
</gene>
<dbReference type="InterPro" id="IPR019861">
    <property type="entry name" value="PorP/SprF_Bacteroidetes"/>
</dbReference>
<evidence type="ECO:0000313" key="1">
    <source>
        <dbReference type="EMBL" id="MCF8716151.1"/>
    </source>
</evidence>
<keyword evidence="2" id="KW-1185">Reference proteome</keyword>
<organism evidence="1 2">
    <name type="scientific">Joostella atrarenae</name>
    <dbReference type="NCBI Taxonomy" id="679257"/>
    <lineage>
        <taxon>Bacteria</taxon>
        <taxon>Pseudomonadati</taxon>
        <taxon>Bacteroidota</taxon>
        <taxon>Flavobacteriia</taxon>
        <taxon>Flavobacteriales</taxon>
        <taxon>Flavobacteriaceae</taxon>
        <taxon>Joostella</taxon>
    </lineage>
</organism>
<evidence type="ECO:0000313" key="2">
    <source>
        <dbReference type="Proteomes" id="UP000829517"/>
    </source>
</evidence>
<dbReference type="Proteomes" id="UP000829517">
    <property type="component" value="Unassembled WGS sequence"/>
</dbReference>
<sequence length="319" mass="35731">MNEVKNYRLLVILFILIGINSVFSQQDAQYTQYMYNTMSINPAYAGSRGMLSATALYRNQWLGLDGAPQTQTVNVHAPIKYSRLGVGLSIINDQLGEGVTQETFFDADISYTIQTSYQGNLSFGLKVGGSLLNIDFTKLNQYDDVELTGQNNIDNKFSPNIGAGIYYHADKYYIGFSVPNMLTTDHFDTSNNSNSSTSYVAASRVHYYLMGGYVFDLDYRWKFKPTLLTKYVSGAPLQVDMSANFMYDESVTFGVGYRFGAAVTGMVGFQLNEALAVGLAYDREVTALGGTQFNNGTVEIFLRYEFSRNYRRVTGPRFF</sequence>
<dbReference type="EMBL" id="JAETXX010000012">
    <property type="protein sequence ID" value="MCF8716151.1"/>
    <property type="molecule type" value="Genomic_DNA"/>
</dbReference>